<protein>
    <submittedName>
        <fullName evidence="2">RNB domain-containing ribonuclease</fullName>
    </submittedName>
</protein>
<gene>
    <name evidence="2" type="ORF">ACFFN0_00950</name>
</gene>
<reference evidence="2 3" key="1">
    <citation type="submission" date="2024-09" db="EMBL/GenBank/DDBJ databases">
        <authorList>
            <person name="Sun Q."/>
            <person name="Mori K."/>
        </authorList>
    </citation>
    <scope>NUCLEOTIDE SEQUENCE [LARGE SCALE GENOMIC DNA]</scope>
    <source>
        <strain evidence="2 3">JCM 12763</strain>
    </source>
</reference>
<proteinExistence type="predicted"/>
<dbReference type="Pfam" id="PF18614">
    <property type="entry name" value="RNase_II_C_S1"/>
    <property type="match status" value="1"/>
</dbReference>
<feature type="domain" description="RNB" evidence="1">
    <location>
        <begin position="54"/>
        <end position="374"/>
    </location>
</feature>
<name>A0ABV5UYH7_9MICO</name>
<evidence type="ECO:0000313" key="2">
    <source>
        <dbReference type="EMBL" id="MFB9730609.1"/>
    </source>
</evidence>
<dbReference type="Proteomes" id="UP001589613">
    <property type="component" value="Unassembled WGS sequence"/>
</dbReference>
<dbReference type="InterPro" id="IPR040596">
    <property type="entry name" value="RNase_II_C_S1"/>
</dbReference>
<comment type="caution">
    <text evidence="2">The sequence shown here is derived from an EMBL/GenBank/DDBJ whole genome shotgun (WGS) entry which is preliminary data.</text>
</comment>
<organism evidence="2 3">
    <name type="scientific">Ornithinimicrobium kibberense</name>
    <dbReference type="NCBI Taxonomy" id="282060"/>
    <lineage>
        <taxon>Bacteria</taxon>
        <taxon>Bacillati</taxon>
        <taxon>Actinomycetota</taxon>
        <taxon>Actinomycetes</taxon>
        <taxon>Micrococcales</taxon>
        <taxon>Ornithinimicrobiaceae</taxon>
        <taxon>Ornithinimicrobium</taxon>
    </lineage>
</organism>
<dbReference type="InterPro" id="IPR050180">
    <property type="entry name" value="RNR_Ribonuclease"/>
</dbReference>
<keyword evidence="3" id="KW-1185">Reference proteome</keyword>
<dbReference type="InterPro" id="IPR001900">
    <property type="entry name" value="RNase_II/R"/>
</dbReference>
<dbReference type="PANTHER" id="PTHR23355:SF42">
    <property type="entry name" value="RIBONUCLEASE II, CHLOROPLASTIC_MITOCHONDRIAL"/>
    <property type="match status" value="1"/>
</dbReference>
<dbReference type="SUPFAM" id="SSF50249">
    <property type="entry name" value="Nucleic acid-binding proteins"/>
    <property type="match status" value="1"/>
</dbReference>
<dbReference type="RefSeq" id="WP_141337408.1">
    <property type="nucleotide sequence ID" value="NZ_JBHMAX010000002.1"/>
</dbReference>
<accession>A0ABV5UYH7</accession>
<dbReference type="PANTHER" id="PTHR23355">
    <property type="entry name" value="RIBONUCLEASE"/>
    <property type="match status" value="1"/>
</dbReference>
<evidence type="ECO:0000313" key="3">
    <source>
        <dbReference type="Proteomes" id="UP001589613"/>
    </source>
</evidence>
<dbReference type="SMART" id="SM00955">
    <property type="entry name" value="RNB"/>
    <property type="match status" value="1"/>
</dbReference>
<dbReference type="EMBL" id="JBHMAX010000002">
    <property type="protein sequence ID" value="MFB9730609.1"/>
    <property type="molecule type" value="Genomic_DNA"/>
</dbReference>
<sequence>MVQRATRLTGTGEHTQLLERAFARARAEQDLPTGFPPEVLAEVERAVADPDLPERDETQVPFVTIDPPGSMDLDQAMHIERAGEGYRVRYAIADVPAFLREGGALDEEVRRRGMTVYCPDVRVPLHPPQLSEDAASLLPDQVRPAYVWDMHLTPEGERDHADLYRAMVRSVRRYTYEEVQGLVDGGTAEPTLRLLKEVGELRVRREDDRGGASLPMPEQDVEVDDAGHYHLRLRPLLAAEDWNAQISLLTGMVAAQIMLEAGTGILRTMPAPDEGSVARFRREAQALGVPWPEELSYGRFLRTLDRDDPAHLAVVNAATSLFRGAGYTVLDGVAPAEEDVVQAAIAAPYTHTTAPLRRLVDRFSLAVCEALVHGREVPGWAAAAMPVLPDLMAEADRRTRSVERACLSAVEAAVLADHVGGTFDAVVVDVGRRGDPVVQLVDPPVSEFAEGSAEPGAEVRVEVVGTDVLSGQVDLRVVGGVASAGVAESPA</sequence>
<dbReference type="InterPro" id="IPR012340">
    <property type="entry name" value="NA-bd_OB-fold"/>
</dbReference>
<evidence type="ECO:0000259" key="1">
    <source>
        <dbReference type="SMART" id="SM00955"/>
    </source>
</evidence>
<dbReference type="Pfam" id="PF00773">
    <property type="entry name" value="RNB"/>
    <property type="match status" value="1"/>
</dbReference>